<comment type="caution">
    <text evidence="2">The sequence shown here is derived from an EMBL/GenBank/DDBJ whole genome shotgun (WGS) entry which is preliminary data.</text>
</comment>
<proteinExistence type="predicted"/>
<organism evidence="2 3">
    <name type="scientific">Scophthalmus maximus</name>
    <name type="common">Turbot</name>
    <name type="synonym">Psetta maxima</name>
    <dbReference type="NCBI Taxonomy" id="52904"/>
    <lineage>
        <taxon>Eukaryota</taxon>
        <taxon>Metazoa</taxon>
        <taxon>Chordata</taxon>
        <taxon>Craniata</taxon>
        <taxon>Vertebrata</taxon>
        <taxon>Euteleostomi</taxon>
        <taxon>Actinopterygii</taxon>
        <taxon>Neopterygii</taxon>
        <taxon>Teleostei</taxon>
        <taxon>Neoteleostei</taxon>
        <taxon>Acanthomorphata</taxon>
        <taxon>Carangaria</taxon>
        <taxon>Pleuronectiformes</taxon>
        <taxon>Pleuronectoidei</taxon>
        <taxon>Scophthalmidae</taxon>
        <taxon>Scophthalmus</taxon>
    </lineage>
</organism>
<evidence type="ECO:0000313" key="3">
    <source>
        <dbReference type="Proteomes" id="UP000438429"/>
    </source>
</evidence>
<gene>
    <name evidence="2" type="ORF">F2P81_019674</name>
</gene>
<accession>A0A6A4S688</accession>
<feature type="region of interest" description="Disordered" evidence="1">
    <location>
        <begin position="86"/>
        <end position="112"/>
    </location>
</feature>
<dbReference type="EMBL" id="VEVO01000017">
    <property type="protein sequence ID" value="KAF0028587.1"/>
    <property type="molecule type" value="Genomic_DNA"/>
</dbReference>
<dbReference type="AlphaFoldDB" id="A0A6A4S688"/>
<feature type="region of interest" description="Disordered" evidence="1">
    <location>
        <begin position="20"/>
        <end position="39"/>
    </location>
</feature>
<dbReference type="Proteomes" id="UP000438429">
    <property type="component" value="Unassembled WGS sequence"/>
</dbReference>
<name>A0A6A4S688_SCOMX</name>
<evidence type="ECO:0000313" key="2">
    <source>
        <dbReference type="EMBL" id="KAF0028587.1"/>
    </source>
</evidence>
<reference evidence="2 3" key="1">
    <citation type="submission" date="2019-06" db="EMBL/GenBank/DDBJ databases">
        <title>Draft genomes of female and male turbot (Scophthalmus maximus).</title>
        <authorList>
            <person name="Xu H."/>
            <person name="Xu X.-W."/>
            <person name="Shao C."/>
            <person name="Chen S."/>
        </authorList>
    </citation>
    <scope>NUCLEOTIDE SEQUENCE [LARGE SCALE GENOMIC DNA]</scope>
    <source>
        <strain evidence="2">Ysfricsl-2016a</strain>
        <tissue evidence="2">Blood</tissue>
    </source>
</reference>
<feature type="compositionally biased region" description="Pro residues" evidence="1">
    <location>
        <begin position="24"/>
        <end position="35"/>
    </location>
</feature>
<evidence type="ECO:0000256" key="1">
    <source>
        <dbReference type="SAM" id="MobiDB-lite"/>
    </source>
</evidence>
<sequence>MQVELLQVVRDQLFFSGLSSEVQPLPPETTGPEPQPAAGFRSEGAVWFSGESTLSTLDSEVEELQVVRDQLFCSGLSSEVQLLPPETAGPEWKQNSGFRPGEAAGSCPESRGLSLEPVRHDEQKPTTPITFPETRHRDFVEPEVQIHQSCTARTTIQLITDPVLVQTTMTLNQEHLGQRRLVKENEQTFDATDTF</sequence>
<protein>
    <submittedName>
        <fullName evidence="2">Uncharacterized protein</fullName>
    </submittedName>
</protein>